<organism evidence="5 6">
    <name type="scientific">Sporosarcina soli</name>
    <dbReference type="NCBI Taxonomy" id="334736"/>
    <lineage>
        <taxon>Bacteria</taxon>
        <taxon>Bacillati</taxon>
        <taxon>Bacillota</taxon>
        <taxon>Bacilli</taxon>
        <taxon>Bacillales</taxon>
        <taxon>Caryophanaceae</taxon>
        <taxon>Sporosarcina</taxon>
    </lineage>
</organism>
<name>A0ABW0TPE5_9BACL</name>
<dbReference type="InterPro" id="IPR036388">
    <property type="entry name" value="WH-like_DNA-bd_sf"/>
</dbReference>
<keyword evidence="3" id="KW-0804">Transcription</keyword>
<dbReference type="SUPFAM" id="SSF46785">
    <property type="entry name" value="Winged helix' DNA-binding domain"/>
    <property type="match status" value="1"/>
</dbReference>
<dbReference type="InterPro" id="IPR036390">
    <property type="entry name" value="WH_DNA-bd_sf"/>
</dbReference>
<dbReference type="SMART" id="SM00345">
    <property type="entry name" value="HTH_GNTR"/>
    <property type="match status" value="1"/>
</dbReference>
<dbReference type="PANTHER" id="PTHR43537">
    <property type="entry name" value="TRANSCRIPTIONAL REGULATOR, GNTR FAMILY"/>
    <property type="match status" value="1"/>
</dbReference>
<feature type="domain" description="HTH gntR-type" evidence="4">
    <location>
        <begin position="7"/>
        <end position="74"/>
    </location>
</feature>
<dbReference type="RefSeq" id="WP_381437533.1">
    <property type="nucleotide sequence ID" value="NZ_JBHSNO010000008.1"/>
</dbReference>
<sequence>MINDKKINKRQYAYEVIRTRIVDGTYVPGQRIVIDQIAKEVGSSHIPVREAIHQLESDQFIEYKPNFGAIVRGIDRNLYMESLQLLALLEGYATSLSALHITPAAIEELKTINQTMKEMLENYELEKLGDLNRKFHFAIYAFCPNKLLVANIQQVWERLDIVRRTSFTFFSKRTPKSIEEHDSIIQLLEEKADSLKIEEIARTHKLNTLEAFKSQH</sequence>
<dbReference type="Gene3D" id="1.20.120.530">
    <property type="entry name" value="GntR ligand-binding domain-like"/>
    <property type="match status" value="1"/>
</dbReference>
<keyword evidence="2" id="KW-0238">DNA-binding</keyword>
<protein>
    <submittedName>
        <fullName evidence="5">GntR family transcriptional regulator</fullName>
    </submittedName>
</protein>
<dbReference type="PANTHER" id="PTHR43537:SF5">
    <property type="entry name" value="UXU OPERON TRANSCRIPTIONAL REGULATOR"/>
    <property type="match status" value="1"/>
</dbReference>
<evidence type="ECO:0000313" key="6">
    <source>
        <dbReference type="Proteomes" id="UP001596109"/>
    </source>
</evidence>
<evidence type="ECO:0000259" key="4">
    <source>
        <dbReference type="PROSITE" id="PS50949"/>
    </source>
</evidence>
<gene>
    <name evidence="5" type="ORF">ACFPRA_17520</name>
</gene>
<dbReference type="PROSITE" id="PS50949">
    <property type="entry name" value="HTH_GNTR"/>
    <property type="match status" value="1"/>
</dbReference>
<dbReference type="EMBL" id="JBHSNO010000008">
    <property type="protein sequence ID" value="MFC5590706.1"/>
    <property type="molecule type" value="Genomic_DNA"/>
</dbReference>
<keyword evidence="1" id="KW-0805">Transcription regulation</keyword>
<comment type="caution">
    <text evidence="5">The sequence shown here is derived from an EMBL/GenBank/DDBJ whole genome shotgun (WGS) entry which is preliminary data.</text>
</comment>
<dbReference type="Pfam" id="PF07729">
    <property type="entry name" value="FCD"/>
    <property type="match status" value="1"/>
</dbReference>
<keyword evidence="6" id="KW-1185">Reference proteome</keyword>
<dbReference type="Pfam" id="PF00392">
    <property type="entry name" value="GntR"/>
    <property type="match status" value="1"/>
</dbReference>
<dbReference type="SMART" id="SM00895">
    <property type="entry name" value="FCD"/>
    <property type="match status" value="1"/>
</dbReference>
<proteinExistence type="predicted"/>
<dbReference type="InterPro" id="IPR008920">
    <property type="entry name" value="TF_FadR/GntR_C"/>
</dbReference>
<dbReference type="CDD" id="cd07377">
    <property type="entry name" value="WHTH_GntR"/>
    <property type="match status" value="1"/>
</dbReference>
<dbReference type="SUPFAM" id="SSF48008">
    <property type="entry name" value="GntR ligand-binding domain-like"/>
    <property type="match status" value="1"/>
</dbReference>
<dbReference type="InterPro" id="IPR000524">
    <property type="entry name" value="Tscrpt_reg_HTH_GntR"/>
</dbReference>
<evidence type="ECO:0000313" key="5">
    <source>
        <dbReference type="EMBL" id="MFC5590706.1"/>
    </source>
</evidence>
<dbReference type="Proteomes" id="UP001596109">
    <property type="component" value="Unassembled WGS sequence"/>
</dbReference>
<evidence type="ECO:0000256" key="3">
    <source>
        <dbReference type="ARBA" id="ARBA00023163"/>
    </source>
</evidence>
<accession>A0ABW0TPE5</accession>
<dbReference type="InterPro" id="IPR011711">
    <property type="entry name" value="GntR_C"/>
</dbReference>
<reference evidence="6" key="1">
    <citation type="journal article" date="2019" name="Int. J. Syst. Evol. Microbiol.">
        <title>The Global Catalogue of Microorganisms (GCM) 10K type strain sequencing project: providing services to taxonomists for standard genome sequencing and annotation.</title>
        <authorList>
            <consortium name="The Broad Institute Genomics Platform"/>
            <consortium name="The Broad Institute Genome Sequencing Center for Infectious Disease"/>
            <person name="Wu L."/>
            <person name="Ma J."/>
        </authorList>
    </citation>
    <scope>NUCLEOTIDE SEQUENCE [LARGE SCALE GENOMIC DNA]</scope>
    <source>
        <strain evidence="6">CGMCC 4.1434</strain>
    </source>
</reference>
<evidence type="ECO:0000256" key="2">
    <source>
        <dbReference type="ARBA" id="ARBA00023125"/>
    </source>
</evidence>
<dbReference type="Gene3D" id="1.10.10.10">
    <property type="entry name" value="Winged helix-like DNA-binding domain superfamily/Winged helix DNA-binding domain"/>
    <property type="match status" value="1"/>
</dbReference>
<evidence type="ECO:0000256" key="1">
    <source>
        <dbReference type="ARBA" id="ARBA00023015"/>
    </source>
</evidence>